<dbReference type="InterPro" id="IPR029063">
    <property type="entry name" value="SAM-dependent_MTases_sf"/>
</dbReference>
<name>A0A5P2G309_9BACT</name>
<reference evidence="1 2" key="1">
    <citation type="submission" date="2019-09" db="EMBL/GenBank/DDBJ databases">
        <title>Complete genome sequence of Arachidicoccus sp. B3-10 isolated from apple orchard soil.</title>
        <authorList>
            <person name="Kim H.S."/>
            <person name="Han K.-I."/>
            <person name="Suh M.K."/>
            <person name="Lee K.C."/>
            <person name="Eom M.K."/>
            <person name="Kim J.-S."/>
            <person name="Kang S.W."/>
            <person name="Sin Y."/>
            <person name="Lee J.-S."/>
        </authorList>
    </citation>
    <scope>NUCLEOTIDE SEQUENCE [LARGE SCALE GENOMIC DNA]</scope>
    <source>
        <strain evidence="1 2">B3-10</strain>
    </source>
</reference>
<dbReference type="PANTHER" id="PTHR43861">
    <property type="entry name" value="TRANS-ACONITATE 2-METHYLTRANSFERASE-RELATED"/>
    <property type="match status" value="1"/>
</dbReference>
<dbReference type="GO" id="GO:0032259">
    <property type="term" value="P:methylation"/>
    <property type="evidence" value="ECO:0007669"/>
    <property type="project" value="UniProtKB-KW"/>
</dbReference>
<dbReference type="KEGG" id="arac:E0W69_014820"/>
<dbReference type="PANTHER" id="PTHR43861:SF6">
    <property type="entry name" value="METHYLTRANSFERASE TYPE 11"/>
    <property type="match status" value="1"/>
</dbReference>
<evidence type="ECO:0000313" key="2">
    <source>
        <dbReference type="Proteomes" id="UP000292424"/>
    </source>
</evidence>
<protein>
    <submittedName>
        <fullName evidence="1">Class I SAM-dependent methyltransferase</fullName>
    </submittedName>
</protein>
<dbReference type="Gene3D" id="3.40.50.150">
    <property type="entry name" value="Vaccinia Virus protein VP39"/>
    <property type="match status" value="1"/>
</dbReference>
<gene>
    <name evidence="1" type="ORF">E0W69_014820</name>
</gene>
<dbReference type="GO" id="GO:0008168">
    <property type="term" value="F:methyltransferase activity"/>
    <property type="evidence" value="ECO:0007669"/>
    <property type="project" value="UniProtKB-KW"/>
</dbReference>
<keyword evidence="2" id="KW-1185">Reference proteome</keyword>
<dbReference type="Pfam" id="PF13489">
    <property type="entry name" value="Methyltransf_23"/>
    <property type="match status" value="1"/>
</dbReference>
<evidence type="ECO:0000313" key="1">
    <source>
        <dbReference type="EMBL" id="QES89875.1"/>
    </source>
</evidence>
<dbReference type="Proteomes" id="UP000292424">
    <property type="component" value="Chromosome"/>
</dbReference>
<dbReference type="CDD" id="cd02440">
    <property type="entry name" value="AdoMet_MTases"/>
    <property type="match status" value="1"/>
</dbReference>
<sequence length="299" mass="34149">MSEVIHYTACPICNSKNIAFALEAEDYTVSHKKFPIWKCEDCTGCFTQDVPDLEHIGPYYNAEAYVSHSDTKKGIINRLYHSIRKITLKQKRNLVQEESKLKSGKLLDIGAGTGAFAHQMNISGWTVTGLEPDEIARQNALKLHGLNLLPSDQLFSFPTESFDVVTMWHVLEHVHSLHEYMDAIKKILRPNGVAMIAVPNYTSYDAQHYGVYWAAWDVPRHLYHFSPKSMSTLAEEHGMEVVHHIPMIFDSYYVSMLSEKYKNGKYKNLSAFINGNESNTKAQRDPKKFSSVIYVIKKK</sequence>
<organism evidence="1 2">
    <name type="scientific">Rhizosphaericola mali</name>
    <dbReference type="NCBI Taxonomy" id="2545455"/>
    <lineage>
        <taxon>Bacteria</taxon>
        <taxon>Pseudomonadati</taxon>
        <taxon>Bacteroidota</taxon>
        <taxon>Chitinophagia</taxon>
        <taxon>Chitinophagales</taxon>
        <taxon>Chitinophagaceae</taxon>
        <taxon>Rhizosphaericola</taxon>
    </lineage>
</organism>
<proteinExistence type="predicted"/>
<accession>A0A5P2G309</accession>
<dbReference type="AlphaFoldDB" id="A0A5P2G309"/>
<keyword evidence="1" id="KW-0489">Methyltransferase</keyword>
<keyword evidence="1" id="KW-0808">Transferase</keyword>
<dbReference type="OrthoDB" id="2370471at2"/>
<dbReference type="EMBL" id="CP044016">
    <property type="protein sequence ID" value="QES89875.1"/>
    <property type="molecule type" value="Genomic_DNA"/>
</dbReference>
<dbReference type="SUPFAM" id="SSF53335">
    <property type="entry name" value="S-adenosyl-L-methionine-dependent methyltransferases"/>
    <property type="match status" value="1"/>
</dbReference>